<evidence type="ECO:0000313" key="2">
    <source>
        <dbReference type="EMBL" id="KAK6175659.1"/>
    </source>
</evidence>
<dbReference type="EMBL" id="JAZGQO010000010">
    <property type="protein sequence ID" value="KAK6175665.1"/>
    <property type="molecule type" value="Genomic_DNA"/>
</dbReference>
<evidence type="ECO:0000313" key="3">
    <source>
        <dbReference type="EMBL" id="KAK6175665.1"/>
    </source>
</evidence>
<name>A0AAN8PS28_PATCE</name>
<keyword evidence="4" id="KW-1185">Reference proteome</keyword>
<dbReference type="Pfam" id="PF18802">
    <property type="entry name" value="CxC1"/>
    <property type="match status" value="1"/>
</dbReference>
<proteinExistence type="predicted"/>
<organism evidence="3 4">
    <name type="scientific">Patella caerulea</name>
    <name type="common">Rayed Mediterranean limpet</name>
    <dbReference type="NCBI Taxonomy" id="87958"/>
    <lineage>
        <taxon>Eukaryota</taxon>
        <taxon>Metazoa</taxon>
        <taxon>Spiralia</taxon>
        <taxon>Lophotrochozoa</taxon>
        <taxon>Mollusca</taxon>
        <taxon>Gastropoda</taxon>
        <taxon>Patellogastropoda</taxon>
        <taxon>Patelloidea</taxon>
        <taxon>Patellidae</taxon>
        <taxon>Patella</taxon>
    </lineage>
</organism>
<evidence type="ECO:0000259" key="1">
    <source>
        <dbReference type="Pfam" id="PF18802"/>
    </source>
</evidence>
<dbReference type="InterPro" id="IPR040521">
    <property type="entry name" value="KDZ"/>
</dbReference>
<dbReference type="InterPro" id="IPR041320">
    <property type="entry name" value="CxC1"/>
</dbReference>
<dbReference type="Proteomes" id="UP001347796">
    <property type="component" value="Unassembled WGS sequence"/>
</dbReference>
<evidence type="ECO:0000313" key="4">
    <source>
        <dbReference type="Proteomes" id="UP001347796"/>
    </source>
</evidence>
<dbReference type="Pfam" id="PF18758">
    <property type="entry name" value="KDZ"/>
    <property type="match status" value="1"/>
</dbReference>
<dbReference type="PANTHER" id="PTHR33096:SF1">
    <property type="entry name" value="CXC1-LIKE CYSTEINE CLUSTER ASSOCIATED WITH KDZ TRANSPOSASES DOMAIN-CONTAINING PROTEIN"/>
    <property type="match status" value="1"/>
</dbReference>
<dbReference type="EMBL" id="JAZGQO010000010">
    <property type="protein sequence ID" value="KAK6175659.1"/>
    <property type="molecule type" value="Genomic_DNA"/>
</dbReference>
<gene>
    <name evidence="2" type="ORF">SNE40_014067</name>
    <name evidence="3" type="ORF">SNE40_014071</name>
</gene>
<feature type="domain" description="CxC1-like cysteine cluster associated with KDZ transposases" evidence="1">
    <location>
        <begin position="164"/>
        <end position="250"/>
    </location>
</feature>
<dbReference type="AlphaFoldDB" id="A0AAN8PS28"/>
<reference evidence="3 4" key="1">
    <citation type="submission" date="2024-01" db="EMBL/GenBank/DDBJ databases">
        <title>The genome of the rayed Mediterranean limpet Patella caerulea (Linnaeus, 1758).</title>
        <authorList>
            <person name="Anh-Thu Weber A."/>
            <person name="Halstead-Nussloch G."/>
        </authorList>
    </citation>
    <scope>NUCLEOTIDE SEQUENCE [LARGE SCALE GENOMIC DNA]</scope>
    <source>
        <strain evidence="3">AATW-2023a</strain>
        <tissue evidence="3">Whole specimen</tissue>
    </source>
</reference>
<sequence length="885" mass="102154">MITFYLQMPIYKRKLVKKFNVVVSEGGKRSRRTQLFDPSHEHAASAIPLPIPLTDSTDEPMIDSAPDIDYDSAFCKKKQQRFEYWTDIQSKLLHTHIEEMCPASNVCRMCGISVPEIIFCIDCGPSAYYCSECNTKIHDIVVFHSPQIWKGEFYVPLLMKNIFSRFDEHNCGTEYMSTIYAVDVKGSQHLCSVQLCRCEDTTTTLMRYRLWPSSPQKPRIAFDLRFMELLTVLLLESHLPAKSFCDAIDHLQTDFIPYSENFPKNIYRAVVGDCLREYVFHRSSLKSRYMISPSTFGRECPICLKEPPIISFDANFGLVHKSSSGDGHGKSSSRHNNFLFVDPGQFKNFVDDYNVDKESVGQDCSNFQAGNVLRSKLKNKKLDVKGLFGSICKHDLPYLFIDMEEGERLAFAVFVLERLVEDSTNDDKIIAMYDIACMLHKHLKKNKRDDILAKVSFAVPVFHSFAHNMQCQLNYGQRFVEETGTTDGEGIERLWSYLRRFKSITKEMSYDNRSDLLTESLLHHSDKVISNIGKRLFVKLSKAEQVVQDTPLKSTEEQDMACRLLEEWKAEAVVTKIDFTANERFIECIHKIKEKRQELVQSELDVSIRNQKQIDIVSLTKDLKRIRGVDEHLKRQGENMSFECSDIRNQLDRIFDKRKLSSLLKLKTLAVERQYIGSLMKKYADGQALGVRLGKQFSKNFVKMERELEILNSHSKVLYTFNNISSPASELYEDLKKSSLNDCQQLKAQSFAAFKHAKFEIESSKQEITKLHHYLLNQQKTVTEYIETSKQQLNSSKYHRGLSQYYFKIINKIYEILCNSKPCFDSIGISIDAMLSDHRKIVNQGQSFISPIPNDEILEEIEFSTQIEDCIEDLNEGSDDDEDNL</sequence>
<comment type="caution">
    <text evidence="3">The sequence shown here is derived from an EMBL/GenBank/DDBJ whole genome shotgun (WGS) entry which is preliminary data.</text>
</comment>
<accession>A0AAN8PS28</accession>
<dbReference type="PANTHER" id="PTHR33096">
    <property type="entry name" value="CXC2 DOMAIN-CONTAINING PROTEIN"/>
    <property type="match status" value="1"/>
</dbReference>
<protein>
    <recommendedName>
        <fullName evidence="1">CxC1-like cysteine cluster associated with KDZ transposases domain-containing protein</fullName>
    </recommendedName>
</protein>